<dbReference type="GO" id="GO:0008360">
    <property type="term" value="P:regulation of cell shape"/>
    <property type="evidence" value="ECO:0007669"/>
    <property type="project" value="UniProtKB-KW"/>
</dbReference>
<keyword evidence="6" id="KW-1133">Transmembrane helix</keyword>
<keyword evidence="3" id="KW-0812">Transmembrane</keyword>
<keyword evidence="7" id="KW-0472">Membrane</keyword>
<keyword evidence="1 10" id="KW-0328">Glycosyltransferase</keyword>
<organism evidence="10">
    <name type="scientific">hydrothermal vent metagenome</name>
    <dbReference type="NCBI Taxonomy" id="652676"/>
    <lineage>
        <taxon>unclassified sequences</taxon>
        <taxon>metagenomes</taxon>
        <taxon>ecological metagenomes</taxon>
    </lineage>
</organism>
<dbReference type="Pfam" id="PF00905">
    <property type="entry name" value="Transpeptidase"/>
    <property type="match status" value="1"/>
</dbReference>
<evidence type="ECO:0000256" key="5">
    <source>
        <dbReference type="ARBA" id="ARBA00022984"/>
    </source>
</evidence>
<feature type="domain" description="Penicillin-binding protein transpeptidase" evidence="9">
    <location>
        <begin position="93"/>
        <end position="360"/>
    </location>
</feature>
<evidence type="ECO:0000256" key="8">
    <source>
        <dbReference type="ARBA" id="ARBA00023316"/>
    </source>
</evidence>
<evidence type="ECO:0000256" key="7">
    <source>
        <dbReference type="ARBA" id="ARBA00023136"/>
    </source>
</evidence>
<dbReference type="PANTHER" id="PTHR32282:SF27">
    <property type="entry name" value="PENICILLIN-BINDING PROTEIN 1A"/>
    <property type="match status" value="1"/>
</dbReference>
<keyword evidence="8" id="KW-0961">Cell wall biogenesis/degradation</keyword>
<dbReference type="AlphaFoldDB" id="A0A3B0V2J4"/>
<dbReference type="GO" id="GO:0008955">
    <property type="term" value="F:peptidoglycan glycosyltransferase activity"/>
    <property type="evidence" value="ECO:0007669"/>
    <property type="project" value="TreeGrafter"/>
</dbReference>
<dbReference type="InterPro" id="IPR001460">
    <property type="entry name" value="PCN-bd_Tpept"/>
</dbReference>
<protein>
    <submittedName>
        <fullName evidence="10">Multimodular transpeptidase-transglycosylase</fullName>
        <ecNumber evidence="10">2.4.1.129</ecNumber>
    </submittedName>
</protein>
<evidence type="ECO:0000259" key="9">
    <source>
        <dbReference type="Pfam" id="PF00905"/>
    </source>
</evidence>
<sequence>EDGYITDQEARNAFAAPLSLRSGNSRQVKADYFVQDIKNYIKKRYGDLLTTGGLRVYTSLDSNLQNEAVTTLRRGLNRLTIRQNMSATPLQGALIAIDNRGMVRALVGGNNFQASQFDRATQARRQPGSAFKPIIYAAALEAGFAPNSIIDDAPIEYKNENGVWRPKNFSGRFFGPTTLRNGLVHSRNIVAIKLLREVGMQRTIRLARSMGIKSPLKANLSLALGSSAVSLLELTNAYRVFAQAGKFQPPIFISKIIDRHGRILEQNHPRSRQVMSPETAFQMVKLMQGVIKDGTGHLAQGIPYAAGKTGTTNHNMDAWFIGFTPRLCAGVWVGHDRYKSLGPRGTGGRAAAPIWHDFMQKAAGYRATADFKAPPGITFIPIDRRTGNFEYLDPNHALWEAFKKKNMAAWQHRNRSNVSAP</sequence>
<dbReference type="SUPFAM" id="SSF56601">
    <property type="entry name" value="beta-lactamase/transpeptidase-like"/>
    <property type="match status" value="1"/>
</dbReference>
<proteinExistence type="predicted"/>
<accession>A0A3B0V2J4</accession>
<dbReference type="EMBL" id="UOEX01000222">
    <property type="protein sequence ID" value="VAW37708.1"/>
    <property type="molecule type" value="Genomic_DNA"/>
</dbReference>
<reference evidence="10" key="1">
    <citation type="submission" date="2018-06" db="EMBL/GenBank/DDBJ databases">
        <authorList>
            <person name="Zhirakovskaya E."/>
        </authorList>
    </citation>
    <scope>NUCLEOTIDE SEQUENCE</scope>
</reference>
<evidence type="ECO:0000256" key="2">
    <source>
        <dbReference type="ARBA" id="ARBA00022679"/>
    </source>
</evidence>
<keyword evidence="5" id="KW-0573">Peptidoglycan synthesis</keyword>
<dbReference type="PANTHER" id="PTHR32282">
    <property type="entry name" value="BINDING PROTEIN TRANSPEPTIDASE, PUTATIVE-RELATED"/>
    <property type="match status" value="1"/>
</dbReference>
<dbReference type="Gene3D" id="3.40.710.10">
    <property type="entry name" value="DD-peptidase/beta-lactamase superfamily"/>
    <property type="match status" value="1"/>
</dbReference>
<dbReference type="InterPro" id="IPR050396">
    <property type="entry name" value="Glycosyltr_51/Transpeptidase"/>
</dbReference>
<evidence type="ECO:0000256" key="3">
    <source>
        <dbReference type="ARBA" id="ARBA00022692"/>
    </source>
</evidence>
<dbReference type="GO" id="GO:0071555">
    <property type="term" value="P:cell wall organization"/>
    <property type="evidence" value="ECO:0007669"/>
    <property type="project" value="UniProtKB-KW"/>
</dbReference>
<evidence type="ECO:0000256" key="1">
    <source>
        <dbReference type="ARBA" id="ARBA00022676"/>
    </source>
</evidence>
<feature type="non-terminal residue" evidence="10">
    <location>
        <position position="1"/>
    </location>
</feature>
<gene>
    <name evidence="10" type="ORF">MNBD_DELTA03-553</name>
</gene>
<keyword evidence="4" id="KW-0133">Cell shape</keyword>
<keyword evidence="2 10" id="KW-0808">Transferase</keyword>
<dbReference type="GO" id="GO:0008658">
    <property type="term" value="F:penicillin binding"/>
    <property type="evidence" value="ECO:0007669"/>
    <property type="project" value="InterPro"/>
</dbReference>
<evidence type="ECO:0000256" key="4">
    <source>
        <dbReference type="ARBA" id="ARBA00022960"/>
    </source>
</evidence>
<dbReference type="GO" id="GO:0030288">
    <property type="term" value="C:outer membrane-bounded periplasmic space"/>
    <property type="evidence" value="ECO:0007669"/>
    <property type="project" value="TreeGrafter"/>
</dbReference>
<evidence type="ECO:0000256" key="6">
    <source>
        <dbReference type="ARBA" id="ARBA00022989"/>
    </source>
</evidence>
<dbReference type="EC" id="2.4.1.129" evidence="10"/>
<evidence type="ECO:0000313" key="10">
    <source>
        <dbReference type="EMBL" id="VAW37708.1"/>
    </source>
</evidence>
<dbReference type="GO" id="GO:0009252">
    <property type="term" value="P:peptidoglycan biosynthetic process"/>
    <property type="evidence" value="ECO:0007669"/>
    <property type="project" value="UniProtKB-KW"/>
</dbReference>
<dbReference type="InterPro" id="IPR012338">
    <property type="entry name" value="Beta-lactam/transpept-like"/>
</dbReference>
<name>A0A3B0V2J4_9ZZZZ</name>